<dbReference type="PANTHER" id="PTHR11731:SF193">
    <property type="entry name" value="DIPEPTIDYL PEPTIDASE 9"/>
    <property type="match status" value="1"/>
</dbReference>
<gene>
    <name evidence="5" type="ORF">DIT68_03435</name>
</gene>
<dbReference type="RefSeq" id="WP_109358415.1">
    <property type="nucleotide sequence ID" value="NZ_QFRJ01000002.1"/>
</dbReference>
<feature type="domain" description="Peptidase S9 prolyl oligopeptidase catalytic" evidence="3">
    <location>
        <begin position="536"/>
        <end position="729"/>
    </location>
</feature>
<dbReference type="OrthoDB" id="9812921at2"/>
<dbReference type="Pfam" id="PF00326">
    <property type="entry name" value="Peptidase_S9"/>
    <property type="match status" value="1"/>
</dbReference>
<name>A0A2U2XET5_9FLAO</name>
<evidence type="ECO:0000256" key="2">
    <source>
        <dbReference type="SAM" id="SignalP"/>
    </source>
</evidence>
<feature type="signal peptide" evidence="2">
    <location>
        <begin position="1"/>
        <end position="19"/>
    </location>
</feature>
<dbReference type="Pfam" id="PF00930">
    <property type="entry name" value="DPPIV_N"/>
    <property type="match status" value="1"/>
</dbReference>
<evidence type="ECO:0000313" key="6">
    <source>
        <dbReference type="Proteomes" id="UP000245370"/>
    </source>
</evidence>
<dbReference type="Gene3D" id="2.140.10.30">
    <property type="entry name" value="Dipeptidylpeptidase IV, N-terminal domain"/>
    <property type="match status" value="1"/>
</dbReference>
<dbReference type="FunFam" id="3.40.50.1820:FF:000003">
    <property type="entry name" value="Dipeptidyl peptidase 4"/>
    <property type="match status" value="1"/>
</dbReference>
<feature type="chain" id="PRO_5015520996" evidence="2">
    <location>
        <begin position="20"/>
        <end position="730"/>
    </location>
</feature>
<comment type="caution">
    <text evidence="5">The sequence shown here is derived from an EMBL/GenBank/DDBJ whole genome shotgun (WGS) entry which is preliminary data.</text>
</comment>
<feature type="domain" description="Dipeptidylpeptidase IV N-terminal" evidence="4">
    <location>
        <begin position="106"/>
        <end position="447"/>
    </location>
</feature>
<organism evidence="5 6">
    <name type="scientific">Brumimicrobium oceani</name>
    <dbReference type="NCBI Taxonomy" id="2100725"/>
    <lineage>
        <taxon>Bacteria</taxon>
        <taxon>Pseudomonadati</taxon>
        <taxon>Bacteroidota</taxon>
        <taxon>Flavobacteriia</taxon>
        <taxon>Flavobacteriales</taxon>
        <taxon>Crocinitomicaceae</taxon>
        <taxon>Brumimicrobium</taxon>
    </lineage>
</organism>
<dbReference type="GO" id="GO:0008236">
    <property type="term" value="F:serine-type peptidase activity"/>
    <property type="evidence" value="ECO:0007669"/>
    <property type="project" value="InterPro"/>
</dbReference>
<dbReference type="InterPro" id="IPR029058">
    <property type="entry name" value="AB_hydrolase_fold"/>
</dbReference>
<keyword evidence="1" id="KW-0325">Glycoprotein</keyword>
<sequence>MKKLVLPFLILAFTAFLGAAQESDTSKALSVEHIWKEYKFYGNGISGFRSMKDGKHYSRFALVDGKKSIMRYSFEDLTGTAESILDGKELVYEGKELKVDGYEFNDDETKLLLTVNRKKRYRRSFSAEYYMYDLTSKTLSPLDSERIPQTLASYSPDGKKVAYIYRNNIYVKTIATGKVKAITNDGKENEIINGTTDWVYEEEFAYTKAYDWSPNSEYIAYLRFDESDVKEFTMMYFEELYPTPYTFKYPKTGEDNSKVCLKVAKVKNAKSTTIELGDYEYIPRLKFSSTENKLMALTLNRHQNHLKYHWIDVTAKKMPADVIYQEQDEAYVEIDDNLYFLKDGKHFIRTSEKDGYNHIYKIGIDGSSQQISEGKWDVIEFMGINEEKGILYYTSAEEGPQFTALYSIGLDGTKKDKISDNKGTNSITFSQGMQYYVNRWSNINTPPVYSLHDATGKLIMELESNEILKYLMNDFNFQQKEFITVEGATHDLNAWILYPPNFDSTKQYPVYFNVYGGPGSNMVKDAYDGGNGAYHQLLAQKGYIVMSVDPRGTMYRGAQFKKSTYLQLGKLETEDMIAVAKYIKKWDFVDPDRIGIMGWSYGGYMASLAITKGAADFKMGIAVAPVTNWRYYDNIYTERFMRTPQENALGYDDNSPINHVDKLKGNYFIIHGSGDDNVHVQNAMEMVTALVKADKDFDQFIYPNKDHGIYGGNTRNHLFRMMLEYTLENL</sequence>
<evidence type="ECO:0000259" key="4">
    <source>
        <dbReference type="Pfam" id="PF00930"/>
    </source>
</evidence>
<protein>
    <submittedName>
        <fullName evidence="5">S9 family peptidase</fullName>
    </submittedName>
</protein>
<dbReference type="AlphaFoldDB" id="A0A2U2XET5"/>
<dbReference type="Proteomes" id="UP000245370">
    <property type="component" value="Unassembled WGS sequence"/>
</dbReference>
<dbReference type="EMBL" id="QFRJ01000002">
    <property type="protein sequence ID" value="PWH86304.1"/>
    <property type="molecule type" value="Genomic_DNA"/>
</dbReference>
<dbReference type="GO" id="GO:0008239">
    <property type="term" value="F:dipeptidyl-peptidase activity"/>
    <property type="evidence" value="ECO:0007669"/>
    <property type="project" value="TreeGrafter"/>
</dbReference>
<dbReference type="SUPFAM" id="SSF82171">
    <property type="entry name" value="DPP6 N-terminal domain-like"/>
    <property type="match status" value="1"/>
</dbReference>
<evidence type="ECO:0000313" key="5">
    <source>
        <dbReference type="EMBL" id="PWH86304.1"/>
    </source>
</evidence>
<accession>A0A2U2XET5</accession>
<evidence type="ECO:0000259" key="3">
    <source>
        <dbReference type="Pfam" id="PF00326"/>
    </source>
</evidence>
<dbReference type="InterPro" id="IPR001375">
    <property type="entry name" value="Peptidase_S9_cat"/>
</dbReference>
<reference evidence="5 6" key="1">
    <citation type="submission" date="2018-05" db="EMBL/GenBank/DDBJ databases">
        <title>Brumimicrobium oceani sp. nov., isolated from coastal sediment.</title>
        <authorList>
            <person name="Kou Y."/>
        </authorList>
    </citation>
    <scope>NUCLEOTIDE SEQUENCE [LARGE SCALE GENOMIC DNA]</scope>
    <source>
        <strain evidence="5 6">C305</strain>
    </source>
</reference>
<reference evidence="5 6" key="2">
    <citation type="submission" date="2018-05" db="EMBL/GenBank/DDBJ databases">
        <authorList>
            <person name="Lanie J.A."/>
            <person name="Ng W.-L."/>
            <person name="Kazmierczak K.M."/>
            <person name="Andrzejewski T.M."/>
            <person name="Davidsen T.M."/>
            <person name="Wayne K.J."/>
            <person name="Tettelin H."/>
            <person name="Glass J.I."/>
            <person name="Rusch D."/>
            <person name="Podicherti R."/>
            <person name="Tsui H.-C.T."/>
            <person name="Winkler M.E."/>
        </authorList>
    </citation>
    <scope>NUCLEOTIDE SEQUENCE [LARGE SCALE GENOMIC DNA]</scope>
    <source>
        <strain evidence="5 6">C305</strain>
    </source>
</reference>
<keyword evidence="6" id="KW-1185">Reference proteome</keyword>
<dbReference type="Gene3D" id="3.40.50.1820">
    <property type="entry name" value="alpha/beta hydrolase"/>
    <property type="match status" value="1"/>
</dbReference>
<dbReference type="PANTHER" id="PTHR11731">
    <property type="entry name" value="PROTEASE FAMILY S9B,C DIPEPTIDYL-PEPTIDASE IV-RELATED"/>
    <property type="match status" value="1"/>
</dbReference>
<dbReference type="GO" id="GO:0006508">
    <property type="term" value="P:proteolysis"/>
    <property type="evidence" value="ECO:0007669"/>
    <property type="project" value="InterPro"/>
</dbReference>
<keyword evidence="2" id="KW-0732">Signal</keyword>
<dbReference type="InterPro" id="IPR002469">
    <property type="entry name" value="Peptidase_S9B_N"/>
</dbReference>
<dbReference type="SUPFAM" id="SSF53474">
    <property type="entry name" value="alpha/beta-Hydrolases"/>
    <property type="match status" value="1"/>
</dbReference>
<proteinExistence type="predicted"/>
<evidence type="ECO:0000256" key="1">
    <source>
        <dbReference type="ARBA" id="ARBA00023180"/>
    </source>
</evidence>
<dbReference type="InterPro" id="IPR050278">
    <property type="entry name" value="Serine_Prot_S9B/DPPIV"/>
</dbReference>